<reference evidence="4 5" key="1">
    <citation type="submission" date="2019-12" db="EMBL/GenBank/DDBJ databases">
        <authorList>
            <person name="Floudas D."/>
            <person name="Bentzer J."/>
            <person name="Ahren D."/>
            <person name="Johansson T."/>
            <person name="Persson P."/>
            <person name="Tunlid A."/>
        </authorList>
    </citation>
    <scope>NUCLEOTIDE SEQUENCE [LARGE SCALE GENOMIC DNA]</scope>
    <source>
        <strain evidence="4 5">CBS 102.39</strain>
    </source>
</reference>
<dbReference type="SUPFAM" id="SSF57716">
    <property type="entry name" value="Glucocorticoid receptor-like (DNA-binding domain)"/>
    <property type="match status" value="1"/>
</dbReference>
<keyword evidence="2" id="KW-0689">Ribosomal protein</keyword>
<accession>A0A8H4VTS3</accession>
<dbReference type="PANTHER" id="PTHR19836:SF19">
    <property type="entry name" value="SMALL RIBOSOMAL SUBUNIT PROTEIN US14M"/>
    <property type="match status" value="1"/>
</dbReference>
<dbReference type="GO" id="GO:0006412">
    <property type="term" value="P:translation"/>
    <property type="evidence" value="ECO:0007669"/>
    <property type="project" value="InterPro"/>
</dbReference>
<evidence type="ECO:0008006" key="6">
    <source>
        <dbReference type="Google" id="ProtNLM"/>
    </source>
</evidence>
<dbReference type="Proteomes" id="UP000521872">
    <property type="component" value="Unassembled WGS sequence"/>
</dbReference>
<organism evidence="4 5">
    <name type="scientific">Agrocybe pediades</name>
    <dbReference type="NCBI Taxonomy" id="84607"/>
    <lineage>
        <taxon>Eukaryota</taxon>
        <taxon>Fungi</taxon>
        <taxon>Dikarya</taxon>
        <taxon>Basidiomycota</taxon>
        <taxon>Agaricomycotina</taxon>
        <taxon>Agaricomycetes</taxon>
        <taxon>Agaricomycetidae</taxon>
        <taxon>Agaricales</taxon>
        <taxon>Agaricineae</taxon>
        <taxon>Strophariaceae</taxon>
        <taxon>Agrocybe</taxon>
    </lineage>
</organism>
<dbReference type="AlphaFoldDB" id="A0A8H4VTS3"/>
<dbReference type="PANTHER" id="PTHR19836">
    <property type="entry name" value="30S RIBOSOMAL PROTEIN S14"/>
    <property type="match status" value="1"/>
</dbReference>
<evidence type="ECO:0000256" key="1">
    <source>
        <dbReference type="ARBA" id="ARBA00009083"/>
    </source>
</evidence>
<evidence type="ECO:0000313" key="5">
    <source>
        <dbReference type="Proteomes" id="UP000521872"/>
    </source>
</evidence>
<dbReference type="EMBL" id="JAACJL010000016">
    <property type="protein sequence ID" value="KAF4620025.1"/>
    <property type="molecule type" value="Genomic_DNA"/>
</dbReference>
<proteinExistence type="inferred from homology"/>
<comment type="caution">
    <text evidence="4">The sequence shown here is derived from an EMBL/GenBank/DDBJ whole genome shotgun (WGS) entry which is preliminary data.</text>
</comment>
<dbReference type="Gene3D" id="1.10.287.1480">
    <property type="match status" value="1"/>
</dbReference>
<evidence type="ECO:0000256" key="2">
    <source>
        <dbReference type="ARBA" id="ARBA00022980"/>
    </source>
</evidence>
<name>A0A8H4VTS3_9AGAR</name>
<sequence>MPSARVIRDIKARHGVNANEIARRAYLFIARNETLSPQVRHHAQLQLNTFGRYTRPTTVKNRCIESGKGRGIISEFGLSRVSLDITSSWARLDTLPQPKFQFRLKALKGELPGVQKASW</sequence>
<keyword evidence="3" id="KW-0687">Ribonucleoprotein</keyword>
<dbReference type="GO" id="GO:0003735">
    <property type="term" value="F:structural constituent of ribosome"/>
    <property type="evidence" value="ECO:0007669"/>
    <property type="project" value="InterPro"/>
</dbReference>
<evidence type="ECO:0000256" key="3">
    <source>
        <dbReference type="ARBA" id="ARBA00023274"/>
    </source>
</evidence>
<keyword evidence="5" id="KW-1185">Reference proteome</keyword>
<protein>
    <recommendedName>
        <fullName evidence="6">Ribosomal protein S14</fullName>
    </recommendedName>
</protein>
<dbReference type="InterPro" id="IPR043140">
    <property type="entry name" value="Ribosomal_uS14_sf"/>
</dbReference>
<evidence type="ECO:0000313" key="4">
    <source>
        <dbReference type="EMBL" id="KAF4620025.1"/>
    </source>
</evidence>
<dbReference type="Gene3D" id="4.10.830.10">
    <property type="entry name" value="30s Ribosomal Protein S14, Chain N"/>
    <property type="match status" value="1"/>
</dbReference>
<dbReference type="InterPro" id="IPR001209">
    <property type="entry name" value="Ribosomal_uS14"/>
</dbReference>
<dbReference type="Pfam" id="PF00253">
    <property type="entry name" value="Ribosomal_S14"/>
    <property type="match status" value="1"/>
</dbReference>
<dbReference type="GO" id="GO:0005763">
    <property type="term" value="C:mitochondrial small ribosomal subunit"/>
    <property type="evidence" value="ECO:0007669"/>
    <property type="project" value="TreeGrafter"/>
</dbReference>
<comment type="similarity">
    <text evidence="1">Belongs to the universal ribosomal protein uS14 family.</text>
</comment>
<gene>
    <name evidence="4" type="ORF">D9613_005491</name>
</gene>